<reference evidence="1 2" key="1">
    <citation type="submission" date="2018-06" db="EMBL/GenBank/DDBJ databases">
        <title>The Genome of Cuscuta australis (Dodder) Provides Insight into the Evolution of Plant Parasitism.</title>
        <authorList>
            <person name="Liu H."/>
        </authorList>
    </citation>
    <scope>NUCLEOTIDE SEQUENCE [LARGE SCALE GENOMIC DNA]</scope>
    <source>
        <strain evidence="2">cv. Yunnan</strain>
        <tissue evidence="1">Vines</tissue>
    </source>
</reference>
<dbReference type="Proteomes" id="UP000249390">
    <property type="component" value="Unassembled WGS sequence"/>
</dbReference>
<evidence type="ECO:0000313" key="2">
    <source>
        <dbReference type="Proteomes" id="UP000249390"/>
    </source>
</evidence>
<protein>
    <submittedName>
        <fullName evidence="1">Uncharacterized protein</fullName>
    </submittedName>
</protein>
<evidence type="ECO:0000313" key="1">
    <source>
        <dbReference type="EMBL" id="RAL47656.1"/>
    </source>
</evidence>
<organism evidence="1 2">
    <name type="scientific">Cuscuta australis</name>
    <dbReference type="NCBI Taxonomy" id="267555"/>
    <lineage>
        <taxon>Eukaryota</taxon>
        <taxon>Viridiplantae</taxon>
        <taxon>Streptophyta</taxon>
        <taxon>Embryophyta</taxon>
        <taxon>Tracheophyta</taxon>
        <taxon>Spermatophyta</taxon>
        <taxon>Magnoliopsida</taxon>
        <taxon>eudicotyledons</taxon>
        <taxon>Gunneridae</taxon>
        <taxon>Pentapetalae</taxon>
        <taxon>asterids</taxon>
        <taxon>lamiids</taxon>
        <taxon>Solanales</taxon>
        <taxon>Convolvulaceae</taxon>
        <taxon>Cuscuteae</taxon>
        <taxon>Cuscuta</taxon>
        <taxon>Cuscuta subgen. Grammica</taxon>
        <taxon>Cuscuta sect. Cleistogrammica</taxon>
    </lineage>
</organism>
<name>A0A328DQE2_9ASTE</name>
<keyword evidence="2" id="KW-1185">Reference proteome</keyword>
<sequence length="182" mass="20565">MIRGSVGQRCREAYIAVPEVSGNPTLAQQRCLVCNIAVGRLNAKLWFSATQARQRCWLHQHRCWAGLARPMVGLVMPLADVKNGQICHFVNDLLSDGLPPKNLRLYFFDTDQQIEDRMRTSDRLDKNIVSTLVQVISDNSYSRFFKSLKDVCHDAEFSIRLNDNCDSPQSKIGPVILVSSKV</sequence>
<dbReference type="AlphaFoldDB" id="A0A328DQE2"/>
<dbReference type="EMBL" id="NQVE01000112">
    <property type="protein sequence ID" value="RAL47656.1"/>
    <property type="molecule type" value="Genomic_DNA"/>
</dbReference>
<comment type="caution">
    <text evidence="1">The sequence shown here is derived from an EMBL/GenBank/DDBJ whole genome shotgun (WGS) entry which is preliminary data.</text>
</comment>
<gene>
    <name evidence="1" type="ORF">DM860_017632</name>
</gene>
<accession>A0A328DQE2</accession>
<proteinExistence type="predicted"/>